<dbReference type="EMBL" id="NHYD01002099">
    <property type="protein sequence ID" value="PPQ88328.1"/>
    <property type="molecule type" value="Genomic_DNA"/>
</dbReference>
<dbReference type="STRING" id="93625.A0A409XBZ8"/>
<reference evidence="2 3" key="1">
    <citation type="journal article" date="2018" name="Evol. Lett.">
        <title>Horizontal gene cluster transfer increased hallucinogenic mushroom diversity.</title>
        <authorList>
            <person name="Reynolds H.T."/>
            <person name="Vijayakumar V."/>
            <person name="Gluck-Thaler E."/>
            <person name="Korotkin H.B."/>
            <person name="Matheny P.B."/>
            <person name="Slot J.C."/>
        </authorList>
    </citation>
    <scope>NUCLEOTIDE SEQUENCE [LARGE SCALE GENOMIC DNA]</scope>
    <source>
        <strain evidence="2 3">2631</strain>
    </source>
</reference>
<comment type="caution">
    <text evidence="2">The sequence shown here is derived from an EMBL/GenBank/DDBJ whole genome shotgun (WGS) entry which is preliminary data.</text>
</comment>
<dbReference type="OrthoDB" id="3052647at2759"/>
<keyword evidence="3" id="KW-1185">Reference proteome</keyword>
<evidence type="ECO:0000313" key="3">
    <source>
        <dbReference type="Proteomes" id="UP000283269"/>
    </source>
</evidence>
<proteinExistence type="predicted"/>
<dbReference type="AlphaFoldDB" id="A0A409XBZ8"/>
<gene>
    <name evidence="2" type="ORF">CVT25_012439</name>
</gene>
<accession>A0A409XBZ8</accession>
<name>A0A409XBZ8_PSICY</name>
<dbReference type="InParanoid" id="A0A409XBZ8"/>
<keyword evidence="1" id="KW-1133">Transmembrane helix</keyword>
<keyword evidence="1" id="KW-0472">Membrane</keyword>
<dbReference type="Gene3D" id="2.60.120.260">
    <property type="entry name" value="Galactose-binding domain-like"/>
    <property type="match status" value="2"/>
</dbReference>
<organism evidence="2 3">
    <name type="scientific">Psilocybe cyanescens</name>
    <dbReference type="NCBI Taxonomy" id="93625"/>
    <lineage>
        <taxon>Eukaryota</taxon>
        <taxon>Fungi</taxon>
        <taxon>Dikarya</taxon>
        <taxon>Basidiomycota</taxon>
        <taxon>Agaricomycotina</taxon>
        <taxon>Agaricomycetes</taxon>
        <taxon>Agaricomycetidae</taxon>
        <taxon>Agaricales</taxon>
        <taxon>Agaricineae</taxon>
        <taxon>Strophariaceae</taxon>
        <taxon>Psilocybe</taxon>
    </lineage>
</organism>
<dbReference type="Proteomes" id="UP000283269">
    <property type="component" value="Unassembled WGS sequence"/>
</dbReference>
<evidence type="ECO:0000256" key="1">
    <source>
        <dbReference type="SAM" id="Phobius"/>
    </source>
</evidence>
<keyword evidence="1" id="KW-0812">Transmembrane</keyword>
<evidence type="ECO:0000313" key="2">
    <source>
        <dbReference type="EMBL" id="PPQ88328.1"/>
    </source>
</evidence>
<evidence type="ECO:0008006" key="4">
    <source>
        <dbReference type="Google" id="ProtNLM"/>
    </source>
</evidence>
<sequence length="456" mass="50499">MAVPRWVVVDDTDPTIQYIGASWFQVQRSEDNIGSLGPAYQSTLHGTETNASFSFAFNGTQVKVLGFNNIHNDSGVLGLTWVCYVDNAAIGKTIPFVGQENNWVFCQHDQLYDGPHVLTVNATVAKGQTFWFDQIQYVPSPHMSFDNATILIDNADIALAFGPGWGPFGDAANGTIIPNSTTSLYFYGSALTWYGIVPVDFPRGTATGSYVVDHDDPVIFTWKGLPSGANTTHYNQKIFETSHYPYDLHKITVFHNGNSSTTPLTLDYLLVQNVHSTLSVLPRTFLSANSEADPSTDSSSGSYNIGEIVGLTIGTLVMLSFSLYAFFYYRRRSRRPKKTKPENFNLYDDYIVEPFYLPPASHPGRIVQSHASFTPWQARRDGKMNFRRGAIHNRDTTEHVRLQLPSDPLPGRSLPPDMNNGMLSPLMVHEDSGVRLQFSSGSEDAVAEVPPVYSTG</sequence>
<feature type="transmembrane region" description="Helical" evidence="1">
    <location>
        <begin position="308"/>
        <end position="329"/>
    </location>
</feature>
<protein>
    <recommendedName>
        <fullName evidence="4">Transmembrane protein</fullName>
    </recommendedName>
</protein>